<dbReference type="EMBL" id="AMQN01032855">
    <property type="status" value="NOT_ANNOTATED_CDS"/>
    <property type="molecule type" value="Genomic_DNA"/>
</dbReference>
<dbReference type="AlphaFoldDB" id="R7T6L5"/>
<accession>R7T6L5</accession>
<reference evidence="2 4" key="2">
    <citation type="journal article" date="2013" name="Nature">
        <title>Insights into bilaterian evolution from three spiralian genomes.</title>
        <authorList>
            <person name="Simakov O."/>
            <person name="Marletaz F."/>
            <person name="Cho S.J."/>
            <person name="Edsinger-Gonzales E."/>
            <person name="Havlak P."/>
            <person name="Hellsten U."/>
            <person name="Kuo D.H."/>
            <person name="Larsson T."/>
            <person name="Lv J."/>
            <person name="Arendt D."/>
            <person name="Savage R."/>
            <person name="Osoegawa K."/>
            <person name="de Jong P."/>
            <person name="Grimwood J."/>
            <person name="Chapman J.A."/>
            <person name="Shapiro H."/>
            <person name="Aerts A."/>
            <person name="Otillar R.P."/>
            <person name="Terry A.Y."/>
            <person name="Boore J.L."/>
            <person name="Grigoriev I.V."/>
            <person name="Lindberg D.R."/>
            <person name="Seaver E.C."/>
            <person name="Weisblat D.A."/>
            <person name="Putnam N.H."/>
            <person name="Rokhsar D.S."/>
        </authorList>
    </citation>
    <scope>NUCLEOTIDE SEQUENCE</scope>
    <source>
        <strain evidence="2 4">I ESC-2004</strain>
    </source>
</reference>
<reference evidence="3" key="3">
    <citation type="submission" date="2015-06" db="UniProtKB">
        <authorList>
            <consortium name="EnsemblMetazoa"/>
        </authorList>
    </citation>
    <scope>IDENTIFICATION</scope>
</reference>
<protein>
    <submittedName>
        <fullName evidence="2 3">Uncharacterized protein</fullName>
    </submittedName>
</protein>
<name>R7T6L5_CAPTE</name>
<evidence type="ECO:0000256" key="1">
    <source>
        <dbReference type="SAM" id="MobiDB-lite"/>
    </source>
</evidence>
<dbReference type="EMBL" id="KB311470">
    <property type="protein sequence ID" value="ELT89214.1"/>
    <property type="molecule type" value="Genomic_DNA"/>
</dbReference>
<evidence type="ECO:0000313" key="4">
    <source>
        <dbReference type="Proteomes" id="UP000014760"/>
    </source>
</evidence>
<proteinExistence type="predicted"/>
<dbReference type="HOGENOM" id="CLU_1994791_0_0_1"/>
<evidence type="ECO:0000313" key="3">
    <source>
        <dbReference type="EnsemblMetazoa" id="CapteP208026"/>
    </source>
</evidence>
<reference evidence="4" key="1">
    <citation type="submission" date="2012-12" db="EMBL/GenBank/DDBJ databases">
        <authorList>
            <person name="Hellsten U."/>
            <person name="Grimwood J."/>
            <person name="Chapman J.A."/>
            <person name="Shapiro H."/>
            <person name="Aerts A."/>
            <person name="Otillar R.P."/>
            <person name="Terry A.Y."/>
            <person name="Boore J.L."/>
            <person name="Simakov O."/>
            <person name="Marletaz F."/>
            <person name="Cho S.-J."/>
            <person name="Edsinger-Gonzales E."/>
            <person name="Havlak P."/>
            <person name="Kuo D.-H."/>
            <person name="Larsson T."/>
            <person name="Lv J."/>
            <person name="Arendt D."/>
            <person name="Savage R."/>
            <person name="Osoegawa K."/>
            <person name="de Jong P."/>
            <person name="Lindberg D.R."/>
            <person name="Seaver E.C."/>
            <person name="Weisblat D.A."/>
            <person name="Putnam N.H."/>
            <person name="Grigoriev I.V."/>
            <person name="Rokhsar D.S."/>
        </authorList>
    </citation>
    <scope>NUCLEOTIDE SEQUENCE</scope>
    <source>
        <strain evidence="4">I ESC-2004</strain>
    </source>
</reference>
<dbReference type="EnsemblMetazoa" id="CapteT208026">
    <property type="protein sequence ID" value="CapteP208026"/>
    <property type="gene ID" value="CapteG208026"/>
</dbReference>
<dbReference type="Proteomes" id="UP000014760">
    <property type="component" value="Unassembled WGS sequence"/>
</dbReference>
<organism evidence="2">
    <name type="scientific">Capitella teleta</name>
    <name type="common">Polychaete worm</name>
    <dbReference type="NCBI Taxonomy" id="283909"/>
    <lineage>
        <taxon>Eukaryota</taxon>
        <taxon>Metazoa</taxon>
        <taxon>Spiralia</taxon>
        <taxon>Lophotrochozoa</taxon>
        <taxon>Annelida</taxon>
        <taxon>Polychaeta</taxon>
        <taxon>Sedentaria</taxon>
        <taxon>Scolecida</taxon>
        <taxon>Capitellidae</taxon>
        <taxon>Capitella</taxon>
    </lineage>
</organism>
<keyword evidence="4" id="KW-1185">Reference proteome</keyword>
<sequence>MASKRKRSLDSWIVKKQRLDISRSPPGPPPTAAPTTGTQKRDAHRISGFNQEWSKEYSWLKEVDGGMVCTWCTAHRRKRRNRLIDTTLNNLMMIALEGPSCQDMEAHLQEVADKWSKVKNRRIKF</sequence>
<gene>
    <name evidence="2" type="ORF">CAPTEDRAFT_208026</name>
</gene>
<evidence type="ECO:0000313" key="2">
    <source>
        <dbReference type="EMBL" id="ELT89214.1"/>
    </source>
</evidence>
<feature type="region of interest" description="Disordered" evidence="1">
    <location>
        <begin position="1"/>
        <end position="43"/>
    </location>
</feature>